<feature type="transmembrane region" description="Helical" evidence="11">
    <location>
        <begin position="565"/>
        <end position="582"/>
    </location>
</feature>
<dbReference type="InterPro" id="IPR003663">
    <property type="entry name" value="Sugar/inositol_transpt"/>
</dbReference>
<feature type="transmembrane region" description="Helical" evidence="11">
    <location>
        <begin position="437"/>
        <end position="455"/>
    </location>
</feature>
<evidence type="ECO:0000259" key="12">
    <source>
        <dbReference type="PROSITE" id="PS50850"/>
    </source>
</evidence>
<feature type="transmembrane region" description="Helical" evidence="11">
    <location>
        <begin position="375"/>
        <end position="393"/>
    </location>
</feature>
<evidence type="ECO:0000256" key="6">
    <source>
        <dbReference type="ARBA" id="ARBA00022833"/>
    </source>
</evidence>
<dbReference type="GO" id="GO:0004022">
    <property type="term" value="F:alcohol dehydrogenase (NAD+) activity"/>
    <property type="evidence" value="ECO:0007669"/>
    <property type="project" value="TreeGrafter"/>
</dbReference>
<keyword evidence="5" id="KW-0479">Metal-binding</keyword>
<dbReference type="EMBL" id="CAJNOL010004185">
    <property type="protein sequence ID" value="CAF1582959.1"/>
    <property type="molecule type" value="Genomic_DNA"/>
</dbReference>
<reference evidence="14" key="1">
    <citation type="submission" date="2021-02" db="EMBL/GenBank/DDBJ databases">
        <authorList>
            <person name="Nowell W R."/>
        </authorList>
    </citation>
    <scope>NUCLEOTIDE SEQUENCE</scope>
</reference>
<dbReference type="PROSITE" id="PS50850">
    <property type="entry name" value="MFS"/>
    <property type="match status" value="1"/>
</dbReference>
<comment type="caution">
    <text evidence="14">The sequence shown here is derived from an EMBL/GenBank/DDBJ whole genome shotgun (WGS) entry which is preliminary data.</text>
</comment>
<dbReference type="FunFam" id="3.40.50.720:FF:000039">
    <property type="entry name" value="Alcohol dehydrogenase AdhP"/>
    <property type="match status" value="1"/>
</dbReference>
<dbReference type="Proteomes" id="UP000663854">
    <property type="component" value="Unassembled WGS sequence"/>
</dbReference>
<evidence type="ECO:0000256" key="4">
    <source>
        <dbReference type="ARBA" id="ARBA00022692"/>
    </source>
</evidence>
<comment type="similarity">
    <text evidence="3">Belongs to the zinc-containing alcohol dehydrogenase family.</text>
</comment>
<dbReference type="PRINTS" id="PR00171">
    <property type="entry name" value="SUGRTRNSPORT"/>
</dbReference>
<evidence type="ECO:0000256" key="7">
    <source>
        <dbReference type="ARBA" id="ARBA00022989"/>
    </source>
</evidence>
<dbReference type="PANTHER" id="PTHR42940:SF8">
    <property type="entry name" value="VACUOLAR PROTEIN SORTING-ASSOCIATED PROTEIN 11"/>
    <property type="match status" value="1"/>
</dbReference>
<dbReference type="CDD" id="cd08297">
    <property type="entry name" value="CAD3"/>
    <property type="match status" value="1"/>
</dbReference>
<dbReference type="Gene3D" id="3.40.50.720">
    <property type="entry name" value="NAD(P)-binding Rossmann-like Domain"/>
    <property type="match status" value="1"/>
</dbReference>
<evidence type="ECO:0000256" key="1">
    <source>
        <dbReference type="ARBA" id="ARBA00001947"/>
    </source>
</evidence>
<protein>
    <recommendedName>
        <fullName evidence="12">Major facilitator superfamily (MFS) profile domain-containing protein</fullName>
    </recommendedName>
</protein>
<dbReference type="InterPro" id="IPR036259">
    <property type="entry name" value="MFS_trans_sf"/>
</dbReference>
<evidence type="ECO:0000256" key="2">
    <source>
        <dbReference type="ARBA" id="ARBA00004141"/>
    </source>
</evidence>
<dbReference type="EMBL" id="CAJNOH010002910">
    <property type="protein sequence ID" value="CAF1315940.1"/>
    <property type="molecule type" value="Genomic_DNA"/>
</dbReference>
<dbReference type="GO" id="GO:0022857">
    <property type="term" value="F:transmembrane transporter activity"/>
    <property type="evidence" value="ECO:0007669"/>
    <property type="project" value="InterPro"/>
</dbReference>
<keyword evidence="15" id="KW-1185">Reference proteome</keyword>
<feature type="transmembrane region" description="Helical" evidence="11">
    <location>
        <begin position="531"/>
        <end position="553"/>
    </location>
</feature>
<dbReference type="InterPro" id="IPR011032">
    <property type="entry name" value="GroES-like_sf"/>
</dbReference>
<accession>A0A815ZHR4</accession>
<dbReference type="SUPFAM" id="SSF103473">
    <property type="entry name" value="MFS general substrate transporter"/>
    <property type="match status" value="1"/>
</dbReference>
<dbReference type="InterPro" id="IPR013149">
    <property type="entry name" value="ADH-like_C"/>
</dbReference>
<dbReference type="InterPro" id="IPR013154">
    <property type="entry name" value="ADH-like_N"/>
</dbReference>
<dbReference type="Pfam" id="PF08240">
    <property type="entry name" value="ADH_N"/>
    <property type="match status" value="1"/>
</dbReference>
<keyword evidence="9" id="KW-0520">NAD</keyword>
<evidence type="ECO:0000313" key="13">
    <source>
        <dbReference type="EMBL" id="CAF1315940.1"/>
    </source>
</evidence>
<gene>
    <name evidence="14" type="ORF">JXQ802_LOCUS46420</name>
    <name evidence="13" type="ORF">PYM288_LOCUS30659</name>
</gene>
<dbReference type="InterPro" id="IPR036291">
    <property type="entry name" value="NAD(P)-bd_dom_sf"/>
</dbReference>
<dbReference type="SUPFAM" id="SSF51735">
    <property type="entry name" value="NAD(P)-binding Rossmann-fold domains"/>
    <property type="match status" value="1"/>
</dbReference>
<keyword evidence="10 11" id="KW-0472">Membrane</keyword>
<dbReference type="InterPro" id="IPR020846">
    <property type="entry name" value="MFS_dom"/>
</dbReference>
<feature type="transmembrane region" description="Helical" evidence="11">
    <location>
        <begin position="467"/>
        <end position="487"/>
    </location>
</feature>
<dbReference type="PANTHER" id="PTHR42940">
    <property type="entry name" value="ALCOHOL DEHYDROGENASE 1-RELATED"/>
    <property type="match status" value="1"/>
</dbReference>
<feature type="domain" description="Major facilitator superfamily (MFS) profile" evidence="12">
    <location>
        <begin position="380"/>
        <end position="660"/>
    </location>
</feature>
<evidence type="ECO:0000256" key="9">
    <source>
        <dbReference type="ARBA" id="ARBA00023027"/>
    </source>
</evidence>
<organism evidence="14 15">
    <name type="scientific">Rotaria sordida</name>
    <dbReference type="NCBI Taxonomy" id="392033"/>
    <lineage>
        <taxon>Eukaryota</taxon>
        <taxon>Metazoa</taxon>
        <taxon>Spiralia</taxon>
        <taxon>Gnathifera</taxon>
        <taxon>Rotifera</taxon>
        <taxon>Eurotatoria</taxon>
        <taxon>Bdelloidea</taxon>
        <taxon>Philodinida</taxon>
        <taxon>Philodinidae</taxon>
        <taxon>Rotaria</taxon>
    </lineage>
</organism>
<dbReference type="Gene3D" id="3.90.180.10">
    <property type="entry name" value="Medium-chain alcohol dehydrogenases, catalytic domain"/>
    <property type="match status" value="1"/>
</dbReference>
<evidence type="ECO:0000256" key="5">
    <source>
        <dbReference type="ARBA" id="ARBA00022723"/>
    </source>
</evidence>
<feature type="non-terminal residue" evidence="14">
    <location>
        <position position="660"/>
    </location>
</feature>
<dbReference type="GO" id="GO:0016020">
    <property type="term" value="C:membrane"/>
    <property type="evidence" value="ECO:0007669"/>
    <property type="project" value="UniProtKB-SubCell"/>
</dbReference>
<dbReference type="Gene3D" id="1.20.1250.20">
    <property type="entry name" value="MFS general substrate transporter like domains"/>
    <property type="match status" value="1"/>
</dbReference>
<dbReference type="Proteomes" id="UP000663870">
    <property type="component" value="Unassembled WGS sequence"/>
</dbReference>
<keyword evidence="4 11" id="KW-0812">Transmembrane</keyword>
<dbReference type="Pfam" id="PF00107">
    <property type="entry name" value="ADH_zinc_N"/>
    <property type="match status" value="1"/>
</dbReference>
<keyword evidence="6" id="KW-0862">Zinc</keyword>
<dbReference type="AlphaFoldDB" id="A0A815ZHR4"/>
<keyword evidence="7 11" id="KW-1133">Transmembrane helix</keyword>
<evidence type="ECO:0000256" key="3">
    <source>
        <dbReference type="ARBA" id="ARBA00008072"/>
    </source>
</evidence>
<evidence type="ECO:0000256" key="10">
    <source>
        <dbReference type="ARBA" id="ARBA00023136"/>
    </source>
</evidence>
<comment type="subcellular location">
    <subcellularLocation>
        <location evidence="2">Membrane</location>
        <topology evidence="2">Multi-pass membrane protein</topology>
    </subcellularLocation>
</comment>
<evidence type="ECO:0000313" key="14">
    <source>
        <dbReference type="EMBL" id="CAF1582959.1"/>
    </source>
</evidence>
<dbReference type="GO" id="GO:0046872">
    <property type="term" value="F:metal ion binding"/>
    <property type="evidence" value="ECO:0007669"/>
    <property type="project" value="UniProtKB-KW"/>
</dbReference>
<dbReference type="InterPro" id="IPR005828">
    <property type="entry name" value="MFS_sugar_transport-like"/>
</dbReference>
<proteinExistence type="inferred from homology"/>
<comment type="cofactor">
    <cofactor evidence="1">
        <name>Zn(2+)</name>
        <dbReference type="ChEBI" id="CHEBI:29105"/>
    </cofactor>
</comment>
<name>A0A815ZHR4_9BILA</name>
<evidence type="ECO:0000313" key="15">
    <source>
        <dbReference type="Proteomes" id="UP000663870"/>
    </source>
</evidence>
<evidence type="ECO:0000256" key="11">
    <source>
        <dbReference type="SAM" id="Phobius"/>
    </source>
</evidence>
<dbReference type="SUPFAM" id="SSF50129">
    <property type="entry name" value="GroES-like"/>
    <property type="match status" value="1"/>
</dbReference>
<sequence length="660" mass="72676">MASMQNIPKTMKAILLHEYGGSYRFHDAIPVPSHLDDYDVLIAIKSAGFCHTEMLVRDGIIKAKQLPLIPSHEPTGIIVAMGTKVSHEFELGDRVGALGCNHACDQCPDCLNDQPLYCDEYCATGITINGAFAEYQKADSRWLVSLPDEISFEQAAPLMCAGATAFNAIEKCALKKGEILAIIGLGALGHLAVQFAKCMGFKVIAIDNRQEPLELVQRLRYSPDLTIDSSKTDAENAIKQINTLHSSTKYNYPGADATLVLTEPISAFKYALAITKKHGTMMAVGVPREPIPIEFYDLIFRDITVKGSLLASIESARRMVKFVAQHGIKSEIKIYSLEEVPNKIEADQDTNKRLVESEGEIHHHQHRNVQYGRPYFVVLLAAFSSLGGWFFGYDQGVTGGVVVMSSFKKDFCIGLYGNASVCDLPVGTLPSDYRRFLVLYTLLYNVGCFIGAAFISSSVAEKFGRRAIIFTASFLFLIGTSMVIFPPGGSKKIMILILIGRIVEGTGVGCSSFACPLYASEIAPTHLRGMLSGFMQMTIVTGLFLANVVNFLLRNHKWGWRLSNGIILIVPITIMIGIFFCPETPRWLFKKKSRELAEKSLKRIRKTTNVTVELDAIADAIQEEGNQISIKELLTTKKMLQRLGIAIGMHVLNQGTGINP</sequence>
<dbReference type="Pfam" id="PF00083">
    <property type="entry name" value="Sugar_tr"/>
    <property type="match status" value="1"/>
</dbReference>
<dbReference type="GO" id="GO:0005737">
    <property type="term" value="C:cytoplasm"/>
    <property type="evidence" value="ECO:0007669"/>
    <property type="project" value="TreeGrafter"/>
</dbReference>
<keyword evidence="8" id="KW-0560">Oxidoreductase</keyword>
<evidence type="ECO:0000256" key="8">
    <source>
        <dbReference type="ARBA" id="ARBA00023002"/>
    </source>
</evidence>